<evidence type="ECO:0000313" key="1">
    <source>
        <dbReference type="EMBL" id="KYO29482.1"/>
    </source>
</evidence>
<organism evidence="1 2">
    <name type="scientific">Alligator mississippiensis</name>
    <name type="common">American alligator</name>
    <dbReference type="NCBI Taxonomy" id="8496"/>
    <lineage>
        <taxon>Eukaryota</taxon>
        <taxon>Metazoa</taxon>
        <taxon>Chordata</taxon>
        <taxon>Craniata</taxon>
        <taxon>Vertebrata</taxon>
        <taxon>Euteleostomi</taxon>
        <taxon>Archelosauria</taxon>
        <taxon>Archosauria</taxon>
        <taxon>Crocodylia</taxon>
        <taxon>Alligatoridae</taxon>
        <taxon>Alligatorinae</taxon>
        <taxon>Alligator</taxon>
    </lineage>
</organism>
<reference evidence="1 2" key="1">
    <citation type="journal article" date="2012" name="Genome Biol.">
        <title>Sequencing three crocodilian genomes to illuminate the evolution of archosaurs and amniotes.</title>
        <authorList>
            <person name="St John J.A."/>
            <person name="Braun E.L."/>
            <person name="Isberg S.R."/>
            <person name="Miles L.G."/>
            <person name="Chong A.Y."/>
            <person name="Gongora J."/>
            <person name="Dalzell P."/>
            <person name="Moran C."/>
            <person name="Bed'hom B."/>
            <person name="Abzhanov A."/>
            <person name="Burgess S.C."/>
            <person name="Cooksey A.M."/>
            <person name="Castoe T.A."/>
            <person name="Crawford N.G."/>
            <person name="Densmore L.D."/>
            <person name="Drew J.C."/>
            <person name="Edwards S.V."/>
            <person name="Faircloth B.C."/>
            <person name="Fujita M.K."/>
            <person name="Greenwold M.J."/>
            <person name="Hoffmann F.G."/>
            <person name="Howard J.M."/>
            <person name="Iguchi T."/>
            <person name="Janes D.E."/>
            <person name="Khan S.Y."/>
            <person name="Kohno S."/>
            <person name="de Koning A.J."/>
            <person name="Lance S.L."/>
            <person name="McCarthy F.M."/>
            <person name="McCormack J.E."/>
            <person name="Merchant M.E."/>
            <person name="Peterson D.G."/>
            <person name="Pollock D.D."/>
            <person name="Pourmand N."/>
            <person name="Raney B.J."/>
            <person name="Roessler K.A."/>
            <person name="Sanford J.R."/>
            <person name="Sawyer R.H."/>
            <person name="Schmidt C.J."/>
            <person name="Triplett E.W."/>
            <person name="Tuberville T.D."/>
            <person name="Venegas-Anaya M."/>
            <person name="Howard J.T."/>
            <person name="Jarvis E.D."/>
            <person name="Guillette L.J.Jr."/>
            <person name="Glenn T.C."/>
            <person name="Green R.E."/>
            <person name="Ray D.A."/>
        </authorList>
    </citation>
    <scope>NUCLEOTIDE SEQUENCE [LARGE SCALE GENOMIC DNA]</scope>
    <source>
        <strain evidence="1">KSC_2009_1</strain>
    </source>
</reference>
<dbReference type="Proteomes" id="UP000050525">
    <property type="component" value="Unassembled WGS sequence"/>
</dbReference>
<protein>
    <submittedName>
        <fullName evidence="1">Uncharacterized protein</fullName>
    </submittedName>
</protein>
<keyword evidence="2" id="KW-1185">Reference proteome</keyword>
<dbReference type="EMBL" id="AKHW03004688">
    <property type="protein sequence ID" value="KYO29482.1"/>
    <property type="molecule type" value="Genomic_DNA"/>
</dbReference>
<evidence type="ECO:0000313" key="2">
    <source>
        <dbReference type="Proteomes" id="UP000050525"/>
    </source>
</evidence>
<accession>A0A151MYA7</accession>
<name>A0A151MYA7_ALLMI</name>
<gene>
    <name evidence="1" type="ORF">Y1Q_0022719</name>
</gene>
<comment type="caution">
    <text evidence="1">The sequence shown here is derived from an EMBL/GenBank/DDBJ whole genome shotgun (WGS) entry which is preliminary data.</text>
</comment>
<sequence length="70" mass="8076">MKGLGKQQFLAPWYTTGDREEWQGRPAQRKEMEEKLLNGEMPELGSVSEDITMVRSTHKDVRKEKVLSSP</sequence>
<proteinExistence type="predicted"/>
<dbReference type="AlphaFoldDB" id="A0A151MYA7"/>